<evidence type="ECO:0000313" key="2">
    <source>
        <dbReference type="Proteomes" id="UP001162992"/>
    </source>
</evidence>
<proteinExistence type="predicted"/>
<comment type="caution">
    <text evidence="1">The sequence shown here is derived from an EMBL/GenBank/DDBJ whole genome shotgun (WGS) entry which is preliminary data.</text>
</comment>
<organism evidence="1 2">
    <name type="scientific">Diphasiastrum complanatum</name>
    <name type="common">Issler's clubmoss</name>
    <name type="synonym">Lycopodium complanatum</name>
    <dbReference type="NCBI Taxonomy" id="34168"/>
    <lineage>
        <taxon>Eukaryota</taxon>
        <taxon>Viridiplantae</taxon>
        <taxon>Streptophyta</taxon>
        <taxon>Embryophyta</taxon>
        <taxon>Tracheophyta</taxon>
        <taxon>Lycopodiopsida</taxon>
        <taxon>Lycopodiales</taxon>
        <taxon>Lycopodiaceae</taxon>
        <taxon>Lycopodioideae</taxon>
        <taxon>Diphasiastrum</taxon>
    </lineage>
</organism>
<name>A0ACC2ASF4_DIPCM</name>
<reference evidence="2" key="1">
    <citation type="journal article" date="2024" name="Proc. Natl. Acad. Sci. U.S.A.">
        <title>Extraordinary preservation of gene collinearity over three hundred million years revealed in homosporous lycophytes.</title>
        <authorList>
            <person name="Li C."/>
            <person name="Wickell D."/>
            <person name="Kuo L.Y."/>
            <person name="Chen X."/>
            <person name="Nie B."/>
            <person name="Liao X."/>
            <person name="Peng D."/>
            <person name="Ji J."/>
            <person name="Jenkins J."/>
            <person name="Williams M."/>
            <person name="Shu S."/>
            <person name="Plott C."/>
            <person name="Barry K."/>
            <person name="Rajasekar S."/>
            <person name="Grimwood J."/>
            <person name="Han X."/>
            <person name="Sun S."/>
            <person name="Hou Z."/>
            <person name="He W."/>
            <person name="Dai G."/>
            <person name="Sun C."/>
            <person name="Schmutz J."/>
            <person name="Leebens-Mack J.H."/>
            <person name="Li F.W."/>
            <person name="Wang L."/>
        </authorList>
    </citation>
    <scope>NUCLEOTIDE SEQUENCE [LARGE SCALE GENOMIC DNA]</scope>
    <source>
        <strain evidence="2">cv. PW_Plant_1</strain>
    </source>
</reference>
<dbReference type="Proteomes" id="UP001162992">
    <property type="component" value="Chromosome 19"/>
</dbReference>
<keyword evidence="2" id="KW-1185">Reference proteome</keyword>
<evidence type="ECO:0000313" key="1">
    <source>
        <dbReference type="EMBL" id="KAJ7520469.1"/>
    </source>
</evidence>
<gene>
    <name evidence="1" type="ORF">O6H91_19G007100</name>
</gene>
<accession>A0ACC2ASF4</accession>
<protein>
    <submittedName>
        <fullName evidence="1">Uncharacterized protein</fullName>
    </submittedName>
</protein>
<sequence>MAVLAETYPCVPVTERGRGILIAGDAKTNSIVYCNGRSVIIRSLEDPLLVDIYSEHAYAATVARFSPNGEWIASGDVSGSLRIWARGPGHILKLEIRALSGRIDDLQWSADGERIVVSGDGKGKTMVRAFMWDTGANIGEFDGHSKRVLSCAFKPNRPFRIATCGEDYLVNFYEGPPFRFSTSHREHTNFVNCVRFSSDGSKFITVGSDKKGVIFSGKTGEKIGQLSTENGHTGSIYSASWSFNSKQVLTVSADKTAIVWDVSDDGSGSVNRTFSFSDSGAIEDMQVGCLWLNNYMISISLGGVINFLTDSTVNSPGMVLSGHIKSITSITVAGSGLGSIIYSSSYDGVIIKWKLGTGYVGRLEQEDQSSIYFMAAVEGHLLTCGLDDKLHKSVLHGDQLEEAGFIDLRGRPRDFSVASSATDIALVCTDDGIVLFHGLTILSRLSFDYKATAVAISPAGTKAVVGAQNGKLYIYEIKGDSFIQETVLEKHRGPISVVCFSPDSSMIASGDENREAVVWDDASKEVELKNMLYHTARITCLAWSPDSSKVATGSVDSCIYIYTIGKPASHRTTIKGAHIGGVSALSFADSVTLASGGDDACVRIWTLS</sequence>
<dbReference type="EMBL" id="CM055110">
    <property type="protein sequence ID" value="KAJ7520469.1"/>
    <property type="molecule type" value="Genomic_DNA"/>
</dbReference>